<evidence type="ECO:0000259" key="2">
    <source>
        <dbReference type="Pfam" id="PF13474"/>
    </source>
</evidence>
<organism evidence="3 4">
    <name type="scientific">Hymenobacter lucidus</name>
    <dbReference type="NCBI Taxonomy" id="2880930"/>
    <lineage>
        <taxon>Bacteria</taxon>
        <taxon>Pseudomonadati</taxon>
        <taxon>Bacteroidota</taxon>
        <taxon>Cytophagia</taxon>
        <taxon>Cytophagales</taxon>
        <taxon>Hymenobacteraceae</taxon>
        <taxon>Hymenobacter</taxon>
    </lineage>
</organism>
<dbReference type="InterPro" id="IPR011944">
    <property type="entry name" value="Steroid_delta5-4_isomerase"/>
</dbReference>
<dbReference type="Pfam" id="PF13474">
    <property type="entry name" value="SnoaL_3"/>
    <property type="match status" value="1"/>
</dbReference>
<dbReference type="Gene3D" id="3.10.450.50">
    <property type="match status" value="1"/>
</dbReference>
<dbReference type="InterPro" id="IPR037401">
    <property type="entry name" value="SnoaL-like"/>
</dbReference>
<keyword evidence="1" id="KW-0732">Signal</keyword>
<dbReference type="SUPFAM" id="SSF54427">
    <property type="entry name" value="NTF2-like"/>
    <property type="match status" value="1"/>
</dbReference>
<feature type="signal peptide" evidence="1">
    <location>
        <begin position="1"/>
        <end position="20"/>
    </location>
</feature>
<evidence type="ECO:0000313" key="4">
    <source>
        <dbReference type="Proteomes" id="UP001165296"/>
    </source>
</evidence>
<name>A0ABS8ARK9_9BACT</name>
<comment type="caution">
    <text evidence="3">The sequence shown here is derived from an EMBL/GenBank/DDBJ whole genome shotgun (WGS) entry which is preliminary data.</text>
</comment>
<protein>
    <submittedName>
        <fullName evidence="3">SgcJ/EcaC family oxidoreductase</fullName>
    </submittedName>
</protein>
<evidence type="ECO:0000313" key="3">
    <source>
        <dbReference type="EMBL" id="MCB2407627.1"/>
    </source>
</evidence>
<dbReference type="InterPro" id="IPR032710">
    <property type="entry name" value="NTF2-like_dom_sf"/>
</dbReference>
<evidence type="ECO:0000256" key="1">
    <source>
        <dbReference type="SAM" id="SignalP"/>
    </source>
</evidence>
<reference evidence="3" key="1">
    <citation type="submission" date="2021-10" db="EMBL/GenBank/DDBJ databases">
        <authorList>
            <person name="Dean J.D."/>
            <person name="Kim M.K."/>
            <person name="Newey C.N."/>
            <person name="Stoker T.S."/>
            <person name="Thompson D.W."/>
            <person name="Grose J.H."/>
        </authorList>
    </citation>
    <scope>NUCLEOTIDE SEQUENCE</scope>
    <source>
        <strain evidence="3">BT178</strain>
    </source>
</reference>
<proteinExistence type="predicted"/>
<sequence>MKKLLLFSLAGLLASQLSVAQTTAAPPLPAADEAAVRTLVSRMMTNWNAHQFADMATYTTDDVSWVNIVGMWWQGRPQVQQAHQAIFDAIFKGVTFKPGALTLRAITPDVVVANQYCSVGAYYPPDGVNRGTNKMGDDQDLVTLVLVKRQGKWLLTAGHNTVVDARAAANNPVKMAAK</sequence>
<gene>
    <name evidence="3" type="ORF">LGH74_06530</name>
</gene>
<dbReference type="Proteomes" id="UP001165296">
    <property type="component" value="Unassembled WGS sequence"/>
</dbReference>
<feature type="chain" id="PRO_5045444846" evidence="1">
    <location>
        <begin position="21"/>
        <end position="178"/>
    </location>
</feature>
<keyword evidence="4" id="KW-1185">Reference proteome</keyword>
<accession>A0ABS8ARK9</accession>
<dbReference type="RefSeq" id="WP_226173539.1">
    <property type="nucleotide sequence ID" value="NZ_JAJADR010000001.1"/>
</dbReference>
<dbReference type="NCBIfam" id="TIGR02246">
    <property type="entry name" value="SgcJ/EcaC family oxidoreductase"/>
    <property type="match status" value="1"/>
</dbReference>
<dbReference type="EMBL" id="JAJADR010000001">
    <property type="protein sequence ID" value="MCB2407627.1"/>
    <property type="molecule type" value="Genomic_DNA"/>
</dbReference>
<feature type="domain" description="SnoaL-like" evidence="2">
    <location>
        <begin position="36"/>
        <end position="159"/>
    </location>
</feature>